<evidence type="ECO:0000313" key="2">
    <source>
        <dbReference type="Proteomes" id="UP000218785"/>
    </source>
</evidence>
<proteinExistence type="predicted"/>
<gene>
    <name evidence="1" type="ORF">NIES37_14800</name>
</gene>
<dbReference type="Proteomes" id="UP000218785">
    <property type="component" value="Chromosome"/>
</dbReference>
<organism evidence="1 2">
    <name type="scientific">Tolypothrix tenuis PCC 7101</name>
    <dbReference type="NCBI Taxonomy" id="231146"/>
    <lineage>
        <taxon>Bacteria</taxon>
        <taxon>Bacillati</taxon>
        <taxon>Cyanobacteriota</taxon>
        <taxon>Cyanophyceae</taxon>
        <taxon>Nostocales</taxon>
        <taxon>Tolypothrichaceae</taxon>
        <taxon>Tolypothrix</taxon>
    </lineage>
</organism>
<protein>
    <submittedName>
        <fullName evidence="1">Uncharacterized protein</fullName>
    </submittedName>
</protein>
<keyword evidence="2" id="KW-1185">Reference proteome</keyword>
<accession>A0A1Z4MVN6</accession>
<reference evidence="1 2" key="1">
    <citation type="submission" date="2017-06" db="EMBL/GenBank/DDBJ databases">
        <title>Genome sequencing of cyanobaciteial culture collection at National Institute for Environmental Studies (NIES).</title>
        <authorList>
            <person name="Hirose Y."/>
            <person name="Shimura Y."/>
            <person name="Fujisawa T."/>
            <person name="Nakamura Y."/>
            <person name="Kawachi M."/>
        </authorList>
    </citation>
    <scope>NUCLEOTIDE SEQUENCE [LARGE SCALE GENOMIC DNA]</scope>
    <source>
        <strain evidence="1 2">NIES-37</strain>
    </source>
</reference>
<sequence length="58" mass="6804">MTTNKLPKKKHKKTPIPEHPLAKLAGKFEGEFWEDTLLEIEKLRDIEKEEINRSSDSK</sequence>
<evidence type="ECO:0000313" key="1">
    <source>
        <dbReference type="EMBL" id="BAY97538.1"/>
    </source>
</evidence>
<dbReference type="EMBL" id="AP018248">
    <property type="protein sequence ID" value="BAY97538.1"/>
    <property type="molecule type" value="Genomic_DNA"/>
</dbReference>
<dbReference type="KEGG" id="ttq:NIES37_14800"/>
<name>A0A1Z4MVN6_9CYAN</name>
<dbReference type="AlphaFoldDB" id="A0A1Z4MVN6"/>